<dbReference type="InterPro" id="IPR036047">
    <property type="entry name" value="F-box-like_dom_sf"/>
</dbReference>
<dbReference type="Proteomes" id="UP000092460">
    <property type="component" value="Unassembled WGS sequence"/>
</dbReference>
<reference evidence="3" key="1">
    <citation type="submission" date="2015-01" db="EMBL/GenBank/DDBJ databases">
        <authorList>
            <person name="Aksoy S."/>
            <person name="Warren W."/>
            <person name="Wilson R.K."/>
        </authorList>
    </citation>
    <scope>NUCLEOTIDE SEQUENCE [LARGE SCALE GENOMIC DNA]</scope>
    <source>
        <strain evidence="3">IAEA</strain>
    </source>
</reference>
<evidence type="ECO:0000259" key="1">
    <source>
        <dbReference type="PROSITE" id="PS50181"/>
    </source>
</evidence>
<dbReference type="EMBL" id="JXJN01012652">
    <property type="status" value="NOT_ANNOTATED_CDS"/>
    <property type="molecule type" value="Genomic_DNA"/>
</dbReference>
<reference evidence="2" key="2">
    <citation type="submission" date="2020-05" db="UniProtKB">
        <authorList>
            <consortium name="EnsemblMetazoa"/>
        </authorList>
    </citation>
    <scope>IDENTIFICATION</scope>
    <source>
        <strain evidence="2">IAEA</strain>
    </source>
</reference>
<organism evidence="2 3">
    <name type="scientific">Glossina palpalis gambiensis</name>
    <dbReference type="NCBI Taxonomy" id="67801"/>
    <lineage>
        <taxon>Eukaryota</taxon>
        <taxon>Metazoa</taxon>
        <taxon>Ecdysozoa</taxon>
        <taxon>Arthropoda</taxon>
        <taxon>Hexapoda</taxon>
        <taxon>Insecta</taxon>
        <taxon>Pterygota</taxon>
        <taxon>Neoptera</taxon>
        <taxon>Endopterygota</taxon>
        <taxon>Diptera</taxon>
        <taxon>Brachycera</taxon>
        <taxon>Muscomorpha</taxon>
        <taxon>Hippoboscoidea</taxon>
        <taxon>Glossinidae</taxon>
        <taxon>Glossina</taxon>
    </lineage>
</organism>
<dbReference type="STRING" id="67801.A0A1B0BDS2"/>
<dbReference type="InterPro" id="IPR001810">
    <property type="entry name" value="F-box_dom"/>
</dbReference>
<evidence type="ECO:0000313" key="2">
    <source>
        <dbReference type="EnsemblMetazoa" id="GPPI026823-PA"/>
    </source>
</evidence>
<dbReference type="Pfam" id="PF00646">
    <property type="entry name" value="F-box"/>
    <property type="match status" value="1"/>
</dbReference>
<proteinExistence type="predicted"/>
<dbReference type="AlphaFoldDB" id="A0A1B0BDS2"/>
<name>A0A1B0BDS2_9MUSC</name>
<keyword evidence="3" id="KW-1185">Reference proteome</keyword>
<dbReference type="EnsemblMetazoa" id="GPPI026823-RA">
    <property type="protein sequence ID" value="GPPI026823-PA"/>
    <property type="gene ID" value="GPPI026823"/>
</dbReference>
<sequence length="341" mass="40141">MKRRRATSGHERQLKSSRIHKTSVSLNICELPTEMLAKIIGYLDINNHKSVRATSRRLRDISDLIIVHIFRKNFWNHTTCNCTTHAVFKAINRQNQQWTEVWNLTRCNCSMHAVFKTIQQSTEVYLRSGFERIFSSCFLPILFHNPIKKVCDEKLAKCLLRFFDSIERQFDSFDMQKCRLLHSMAMMNFFKAFKKVSITLSDTNFHKWQVIVDLKGPWLGALWMRSPDQRSSHRNLFNMLSCMLFFNIAGQSFRRVCESSDEVYVYGNDGNERKRVTRTTFAFTIRASQEMCLLFRSCLESDLKNINWPTTLPKQQFYIDLDIIHAGTNSWGFPRSHHIVI</sequence>
<accession>A0A1B0BDS2</accession>
<dbReference type="PROSITE" id="PS50181">
    <property type="entry name" value="FBOX"/>
    <property type="match status" value="1"/>
</dbReference>
<dbReference type="SUPFAM" id="SSF81383">
    <property type="entry name" value="F-box domain"/>
    <property type="match status" value="1"/>
</dbReference>
<protein>
    <recommendedName>
        <fullName evidence="1">F-box domain-containing protein</fullName>
    </recommendedName>
</protein>
<feature type="domain" description="F-box" evidence="1">
    <location>
        <begin position="25"/>
        <end position="73"/>
    </location>
</feature>
<evidence type="ECO:0000313" key="3">
    <source>
        <dbReference type="Proteomes" id="UP000092460"/>
    </source>
</evidence>
<dbReference type="SMART" id="SM00256">
    <property type="entry name" value="FBOX"/>
    <property type="match status" value="1"/>
</dbReference>
<dbReference type="VEuPathDB" id="VectorBase:GPPI026823"/>